<evidence type="ECO:0000259" key="2">
    <source>
        <dbReference type="PROSITE" id="PS50234"/>
    </source>
</evidence>
<dbReference type="OrthoDB" id="6107827at2759"/>
<dbReference type="Gene3D" id="1.10.720.30">
    <property type="entry name" value="SAP domain"/>
    <property type="match status" value="1"/>
</dbReference>
<dbReference type="PROSITE" id="PS50234">
    <property type="entry name" value="VWFA"/>
    <property type="match status" value="2"/>
</dbReference>
<gene>
    <name evidence="4" type="ORF">MGAL_10B008012</name>
</gene>
<dbReference type="InterPro" id="IPR036465">
    <property type="entry name" value="vWFA_dom_sf"/>
</dbReference>
<dbReference type="CDD" id="cd01450">
    <property type="entry name" value="vWFA_subfamily_ECM"/>
    <property type="match status" value="2"/>
</dbReference>
<feature type="region of interest" description="Disordered" evidence="1">
    <location>
        <begin position="1215"/>
        <end position="1248"/>
    </location>
</feature>
<feature type="domain" description="SAP" evidence="3">
    <location>
        <begin position="1774"/>
        <end position="1808"/>
    </location>
</feature>
<feature type="domain" description="VWFA" evidence="2">
    <location>
        <begin position="2170"/>
        <end position="2344"/>
    </location>
</feature>
<dbReference type="PANTHER" id="PTHR16897">
    <property type="entry name" value="OS10G0105400 PROTEIN"/>
    <property type="match status" value="1"/>
</dbReference>
<feature type="compositionally biased region" description="Basic and acidic residues" evidence="1">
    <location>
        <begin position="1"/>
        <end position="36"/>
    </location>
</feature>
<proteinExistence type="predicted"/>
<dbReference type="Gene3D" id="3.50.4.10">
    <property type="entry name" value="Hepatocyte Growth Factor"/>
    <property type="match status" value="1"/>
</dbReference>
<dbReference type="Gene3D" id="3.40.50.410">
    <property type="entry name" value="von Willebrand factor, type A domain"/>
    <property type="match status" value="2"/>
</dbReference>
<reference evidence="4" key="1">
    <citation type="submission" date="2018-11" db="EMBL/GenBank/DDBJ databases">
        <authorList>
            <person name="Alioto T."/>
            <person name="Alioto T."/>
        </authorList>
    </citation>
    <scope>NUCLEOTIDE SEQUENCE</scope>
</reference>
<accession>A0A8B6EX92</accession>
<dbReference type="PANTHER" id="PTHR16897:SF2">
    <property type="entry name" value="OS03G0226600 PROTEIN"/>
    <property type="match status" value="1"/>
</dbReference>
<dbReference type="EMBL" id="UYJE01005896">
    <property type="protein sequence ID" value="VDI41390.1"/>
    <property type="molecule type" value="Genomic_DNA"/>
</dbReference>
<dbReference type="InterPro" id="IPR003034">
    <property type="entry name" value="SAP_dom"/>
</dbReference>
<feature type="compositionally biased region" description="Acidic residues" evidence="1">
    <location>
        <begin position="1232"/>
        <end position="1247"/>
    </location>
</feature>
<dbReference type="Proteomes" id="UP000596742">
    <property type="component" value="Unassembled WGS sequence"/>
</dbReference>
<evidence type="ECO:0000259" key="3">
    <source>
        <dbReference type="PROSITE" id="PS50800"/>
    </source>
</evidence>
<dbReference type="PROSITE" id="PS50800">
    <property type="entry name" value="SAP"/>
    <property type="match status" value="1"/>
</dbReference>
<feature type="compositionally biased region" description="Basic residues" evidence="1">
    <location>
        <begin position="37"/>
        <end position="49"/>
    </location>
</feature>
<organism evidence="4 5">
    <name type="scientific">Mytilus galloprovincialis</name>
    <name type="common">Mediterranean mussel</name>
    <dbReference type="NCBI Taxonomy" id="29158"/>
    <lineage>
        <taxon>Eukaryota</taxon>
        <taxon>Metazoa</taxon>
        <taxon>Spiralia</taxon>
        <taxon>Lophotrochozoa</taxon>
        <taxon>Mollusca</taxon>
        <taxon>Bivalvia</taxon>
        <taxon>Autobranchia</taxon>
        <taxon>Pteriomorphia</taxon>
        <taxon>Mytilida</taxon>
        <taxon>Mytiloidea</taxon>
        <taxon>Mytilidae</taxon>
        <taxon>Mytilinae</taxon>
        <taxon>Mytilus</taxon>
    </lineage>
</organism>
<dbReference type="InterPro" id="IPR002035">
    <property type="entry name" value="VWF_A"/>
</dbReference>
<evidence type="ECO:0000313" key="5">
    <source>
        <dbReference type="Proteomes" id="UP000596742"/>
    </source>
</evidence>
<evidence type="ECO:0000256" key="1">
    <source>
        <dbReference type="SAM" id="MobiDB-lite"/>
    </source>
</evidence>
<dbReference type="SUPFAM" id="SSF53300">
    <property type="entry name" value="vWA-like"/>
    <property type="match status" value="2"/>
</dbReference>
<dbReference type="SUPFAM" id="SSF68906">
    <property type="entry name" value="SAP domain"/>
    <property type="match status" value="1"/>
</dbReference>
<name>A0A8B6EX92_MYTGA</name>
<dbReference type="Pfam" id="PF02037">
    <property type="entry name" value="SAP"/>
    <property type="match status" value="1"/>
</dbReference>
<evidence type="ECO:0000313" key="4">
    <source>
        <dbReference type="EMBL" id="VDI41390.1"/>
    </source>
</evidence>
<evidence type="ECO:0008006" key="6">
    <source>
        <dbReference type="Google" id="ProtNLM"/>
    </source>
</evidence>
<keyword evidence="5" id="KW-1185">Reference proteome</keyword>
<protein>
    <recommendedName>
        <fullName evidence="6">VWFA domain-containing protein</fullName>
    </recommendedName>
</protein>
<feature type="domain" description="VWFA" evidence="2">
    <location>
        <begin position="1528"/>
        <end position="1705"/>
    </location>
</feature>
<sequence length="2374" mass="265939">MYEKQREEGGRKEEEEIDGKDGGGREVGYEQKEGIRGRGKKKKRRGRQRLKTSGVPLYFTMIAENDSGQRSRASCYLATYDVTLPGGRFQEEYITSSNPAVMRASITVYEDSDLQQSMVGVGFGKDIYGDQVISWADVSMKEQQHTFNIGYDPFNHEVLRKMFTGSRTGRLIAPKAGPDTTKNSPGDCARACADLPHTKCMSFNYDFGKAKCELVEAIEGHDYKRSKSGLFEHYERLGVGKTKQFVYDQLILQHNKIHYFNFMMVNVLAYTNIISSRGVLVDLTTPLTGLIKNASADYLEIVPCLSMIPEQNRPDWKIWCKGINPKVKNHRLIIDGSGSLTVFNGPDPMTDLRYTRANRYISANWDGFNDKESGLLGYTITVDGTYFITVRALNEVKYGGPLSTTVCHTTPYIVDNSPPFVWEIFDINYDEDTLELTAKHNSSDPDSGLESNDLCFGHTTRDCDEMEWTRLTFNPNISYTKRLSNGIPIWIKIKAVNRVDLRTIGVADQAIIIDKTPPEPGTVNDGPLYGTDLLYTKNFDTLCANWLHFYDPESGIAFYMVSAGSLPDINVTDIANLTQYNRKTHEACVPLSTGQYLEHGKTYYTTVWAYNGAIRQRNCVGISNGVTVDLTKPVPGQVVDGNVTGFKDIEFSPSPAKVEVQWRNYYDPESTIKQYEVQVERAPHPDDNSSITDPYLSDIVEIQGHNRYRRGFWEGLEFRLAAPSVDWQMKVGTTALGASFGVVIENYLDLKIAPLSGHFKVNVHDEAYANLHIGMIGFSFSFFSAKLCYKGDTGYSFNIFQIADLRSRARKAVKALGRYDELQLPSFLKPVKSVIHRVEKLFNDIKTDVMTFYNKLDEVINVKLPVMGDKLYQAVLGIIDGFKIIGKNPKSAVFKIGLGVYQVYCTYKEAVILKNQTEEACFFLKDEKPYWWNITDEFKGIIEEANIAIQTVKRESPEWIEDFKEDPVSTFTNGKYSMAKLKEGIKNEIITTLEELMNPFDTILKNLAGPFFEAYETVFGIIKSVKEAYATLKNGYQIAKSLLNVIFGTKAHPDFPRTTRLDTDGCRGKGFYPSRLMSGDPEYSYSGVDLEINAGDIVVAPFSGDIMLTDSPNEVVIKTDDSFKNAEVYITNVNPKDTILHPSDENYIEHTIWAGVTIGTATSSPCKNHIKKDGGFVEPTRFLENRRVELQPYIQHCNDYRVEIVGITLAVGKIPDEDGEQQVDETPKTENTDVEPIDPPDESEDPGTEIRAAKSNPKSLFSKAKNAVSGIANGAKDMFTTLMKKADSFFKKFSLTRLKLGSIIEFLDTLGMTESKQHMAEVLKSIKKLIDNRPCLNPAQATEEELKQELFDRGHATTGTREQMITRLTKPDNRCPWMAITTPDNIYCTYDSMCLGVECCLNVKLFMFLYTVKAYARYDPCDYTLNVGLGDDSYSVQFDMGYDGVSDEIVTGFDVDLLDLVCLIKYDIQKTDIGLIASVGVAFCDGSDTDNCVAYISLLANAVLPIPICKSDGTISWPQDCKTIIPVDVIFVIDESGSVGEDHFRDSMNALVNAVEKLAIAENYVRVGVSLFAGAGTSRPLLQLNSEYDKEAVKQVLSEAVYQKGSYTEIGDAFQYVCDDMFIQGKGDRSDAQNYLILLTDGKSNSGADPVRVQAAACKTKGIRIATVGIGSNTDEDLLKEVAYSMPNYYLSTDYDKLPETLPNLVIQTMDCSTEWVLNFEYKDFFDIDAIKSRIEKAAKKKLLEAVDKLQDELLKALGLPEGFLQSTGPCVRPDKMKSSQLKKELENRGLSTTGSNEDLVSRLQTDDRRCETIGTPLYLPEITNPWLKDHLYYSISNDCLRLDVCVDISFTISSFDYSKSFNAFLELDFCKFLINFGIESETKSVILISYNWGQLETLTVTKDFQVLLSIDKDTDKKVFKLDFGLRICFEGDCVIDQMFLEDHEIPIPICNENFTFSGDSILALVQSIGGKMTEDVFDMVLKYLGLDKHFKTGQCNVQEGPKDCPGMINPQKYLPASIRTMLQCEMTDNCFGLDCCIDLSFQLPLGDRTVTYHIPFWFKFEPCDFEVDVRFGGYTYKKIILDYDWGEKNVLSIGNGDPAPVIIEYTIDKMEDSQGFKIDAKIIICFPVDGELFCAPDGGIHILKQQNLPVCSQEFYDWIKDCKTITPADVVLVLDESGSVGQDQFTLSLEAISETTDKLAIGENLIRVGISMFGGTGTPRTGFDLDTSYDKTVISQNVLQIAYNKQGYTDIGDALRYACEDMFVSSKGDRGDVKNYVVLMTDGQSNRGNTQTGVNTCRNNGVTIIAVGIGDGISRTELLSVVQDPNHFINTTYVELQETLPDIVTKSIDCSAGRSIQLMLNYTKLYQTLLQNI</sequence>
<dbReference type="SMART" id="SM00327">
    <property type="entry name" value="VWA"/>
    <property type="match status" value="2"/>
</dbReference>
<dbReference type="SMART" id="SM00513">
    <property type="entry name" value="SAP"/>
    <property type="match status" value="2"/>
</dbReference>
<feature type="region of interest" description="Disordered" evidence="1">
    <location>
        <begin position="1"/>
        <end position="49"/>
    </location>
</feature>
<comment type="caution">
    <text evidence="4">The sequence shown here is derived from an EMBL/GenBank/DDBJ whole genome shotgun (WGS) entry which is preliminary data.</text>
</comment>
<dbReference type="Pfam" id="PF00092">
    <property type="entry name" value="VWA"/>
    <property type="match status" value="2"/>
</dbReference>
<dbReference type="InterPro" id="IPR036361">
    <property type="entry name" value="SAP_dom_sf"/>
</dbReference>